<sequence>MRLIDADITIKELNDKIAKLDAKQQIYMENGLTSIADSMARKIELCIECRELLEHQPTAYDVDKVVEQCENVAEKYADCDEFVCSKCGIHLGEWVEVSIDEDYDDEIHSEYVFKYCPNCGAKIKAGD</sequence>
<dbReference type="GeneID" id="66467889"/>
<dbReference type="Proteomes" id="UP000283314">
    <property type="component" value="Unassembled WGS sequence"/>
</dbReference>
<organism evidence="2 3">
    <name type="scientific">Eubacterium ventriosum</name>
    <dbReference type="NCBI Taxonomy" id="39496"/>
    <lineage>
        <taxon>Bacteria</taxon>
        <taxon>Bacillati</taxon>
        <taxon>Bacillota</taxon>
        <taxon>Clostridia</taxon>
        <taxon>Eubacteriales</taxon>
        <taxon>Eubacteriaceae</taxon>
        <taxon>Eubacterium</taxon>
    </lineage>
</organism>
<dbReference type="EMBL" id="QROT01000009">
    <property type="protein sequence ID" value="RHL43275.1"/>
    <property type="molecule type" value="Genomic_DNA"/>
</dbReference>
<keyword evidence="1" id="KW-0175">Coiled coil</keyword>
<reference evidence="2 3" key="1">
    <citation type="submission" date="2018-08" db="EMBL/GenBank/DDBJ databases">
        <title>A genome reference for cultivated species of the human gut microbiota.</title>
        <authorList>
            <person name="Zou Y."/>
            <person name="Xue W."/>
            <person name="Luo G."/>
        </authorList>
    </citation>
    <scope>NUCLEOTIDE SEQUENCE [LARGE SCALE GENOMIC DNA]</scope>
    <source>
        <strain evidence="2 3">AF37-4</strain>
    </source>
</reference>
<feature type="coiled-coil region" evidence="1">
    <location>
        <begin position="3"/>
        <end position="30"/>
    </location>
</feature>
<proteinExistence type="predicted"/>
<protein>
    <submittedName>
        <fullName evidence="2">Uncharacterized protein</fullName>
    </submittedName>
</protein>
<evidence type="ECO:0000256" key="1">
    <source>
        <dbReference type="SAM" id="Coils"/>
    </source>
</evidence>
<dbReference type="AlphaFoldDB" id="A0A415L4B0"/>
<accession>A0A415L4B0</accession>
<dbReference type="RefSeq" id="WP_118380193.1">
    <property type="nucleotide sequence ID" value="NZ_CABJDQ010000009.1"/>
</dbReference>
<evidence type="ECO:0000313" key="2">
    <source>
        <dbReference type="EMBL" id="RHL43275.1"/>
    </source>
</evidence>
<comment type="caution">
    <text evidence="2">The sequence shown here is derived from an EMBL/GenBank/DDBJ whole genome shotgun (WGS) entry which is preliminary data.</text>
</comment>
<evidence type="ECO:0000313" key="3">
    <source>
        <dbReference type="Proteomes" id="UP000283314"/>
    </source>
</evidence>
<gene>
    <name evidence="2" type="ORF">DW018_11610</name>
</gene>
<name>A0A415L4B0_9FIRM</name>